<dbReference type="AlphaFoldDB" id="A0A1H0VLI1"/>
<dbReference type="GO" id="GO:0003700">
    <property type="term" value="F:DNA-binding transcription factor activity"/>
    <property type="evidence" value="ECO:0007669"/>
    <property type="project" value="InterPro"/>
</dbReference>
<protein>
    <submittedName>
        <fullName evidence="5">DNA-binding transcriptional regulator, ArsR family</fullName>
    </submittedName>
</protein>
<keyword evidence="2 5" id="KW-0238">DNA-binding</keyword>
<evidence type="ECO:0000313" key="5">
    <source>
        <dbReference type="EMBL" id="SDP79184.1"/>
    </source>
</evidence>
<dbReference type="PANTHER" id="PTHR43132:SF6">
    <property type="entry name" value="HTH-TYPE TRANSCRIPTIONAL REPRESSOR CZRA"/>
    <property type="match status" value="1"/>
</dbReference>
<sequence>MSAKEIGDLCDMCEIHHIHPDKLQNCSLHKLDDDTSLELADLFKVLGDKTRIKLLSLLASEDELCVCDIAESLQMGQSAISHQLRVLRAARLVKFRKAGKEAFYSLDDDHVLILMHMGLDHVRER</sequence>
<dbReference type="InterPro" id="IPR036388">
    <property type="entry name" value="WH-like_DNA-bd_sf"/>
</dbReference>
<dbReference type="CDD" id="cd00090">
    <property type="entry name" value="HTH_ARSR"/>
    <property type="match status" value="1"/>
</dbReference>
<evidence type="ECO:0000256" key="1">
    <source>
        <dbReference type="ARBA" id="ARBA00023015"/>
    </source>
</evidence>
<evidence type="ECO:0000259" key="4">
    <source>
        <dbReference type="PROSITE" id="PS50987"/>
    </source>
</evidence>
<dbReference type="PRINTS" id="PR00778">
    <property type="entry name" value="HTHARSR"/>
</dbReference>
<feature type="domain" description="HTH arsR-type" evidence="4">
    <location>
        <begin position="31"/>
        <end position="125"/>
    </location>
</feature>
<keyword evidence="3" id="KW-0804">Transcription</keyword>
<dbReference type="PANTHER" id="PTHR43132">
    <property type="entry name" value="ARSENICAL RESISTANCE OPERON REPRESSOR ARSR-RELATED"/>
    <property type="match status" value="1"/>
</dbReference>
<keyword evidence="1" id="KW-0805">Transcription regulation</keyword>
<dbReference type="SMART" id="SM00418">
    <property type="entry name" value="HTH_ARSR"/>
    <property type="match status" value="1"/>
</dbReference>
<proteinExistence type="predicted"/>
<dbReference type="GO" id="GO:0003677">
    <property type="term" value="F:DNA binding"/>
    <property type="evidence" value="ECO:0007669"/>
    <property type="project" value="UniProtKB-KW"/>
</dbReference>
<name>A0A1H0VLI1_SELRU</name>
<dbReference type="PROSITE" id="PS50987">
    <property type="entry name" value="HTH_ARSR_2"/>
    <property type="match status" value="1"/>
</dbReference>
<evidence type="ECO:0000256" key="2">
    <source>
        <dbReference type="ARBA" id="ARBA00023125"/>
    </source>
</evidence>
<evidence type="ECO:0000313" key="6">
    <source>
        <dbReference type="Proteomes" id="UP000182412"/>
    </source>
</evidence>
<dbReference type="InterPro" id="IPR011991">
    <property type="entry name" value="ArsR-like_HTH"/>
</dbReference>
<dbReference type="Proteomes" id="UP000182412">
    <property type="component" value="Unassembled WGS sequence"/>
</dbReference>
<dbReference type="InterPro" id="IPR036390">
    <property type="entry name" value="WH_DNA-bd_sf"/>
</dbReference>
<dbReference type="InterPro" id="IPR001845">
    <property type="entry name" value="HTH_ArsR_DNA-bd_dom"/>
</dbReference>
<dbReference type="Gene3D" id="1.10.10.10">
    <property type="entry name" value="Winged helix-like DNA-binding domain superfamily/Winged helix DNA-binding domain"/>
    <property type="match status" value="1"/>
</dbReference>
<evidence type="ECO:0000256" key="3">
    <source>
        <dbReference type="ARBA" id="ARBA00023163"/>
    </source>
</evidence>
<gene>
    <name evidence="5" type="ORF">SAMN05216366_1607</name>
</gene>
<reference evidence="5 6" key="1">
    <citation type="submission" date="2016-10" db="EMBL/GenBank/DDBJ databases">
        <authorList>
            <person name="de Groot N.N."/>
        </authorList>
    </citation>
    <scope>NUCLEOTIDE SEQUENCE [LARGE SCALE GENOMIC DNA]</scope>
    <source>
        <strain evidence="5 6">S137</strain>
    </source>
</reference>
<dbReference type="InterPro" id="IPR051011">
    <property type="entry name" value="Metal_resp_trans_reg"/>
</dbReference>
<dbReference type="SUPFAM" id="SSF46785">
    <property type="entry name" value="Winged helix' DNA-binding domain"/>
    <property type="match status" value="1"/>
</dbReference>
<dbReference type="NCBIfam" id="NF033788">
    <property type="entry name" value="HTH_metalloreg"/>
    <property type="match status" value="1"/>
</dbReference>
<organism evidence="5 6">
    <name type="scientific">Selenomonas ruminantium</name>
    <dbReference type="NCBI Taxonomy" id="971"/>
    <lineage>
        <taxon>Bacteria</taxon>
        <taxon>Bacillati</taxon>
        <taxon>Bacillota</taxon>
        <taxon>Negativicutes</taxon>
        <taxon>Selenomonadales</taxon>
        <taxon>Selenomonadaceae</taxon>
        <taxon>Selenomonas</taxon>
    </lineage>
</organism>
<dbReference type="EMBL" id="FNJQ01000060">
    <property type="protein sequence ID" value="SDP79184.1"/>
    <property type="molecule type" value="Genomic_DNA"/>
</dbReference>
<accession>A0A1H0VLI1</accession>
<dbReference type="Pfam" id="PF01022">
    <property type="entry name" value="HTH_5"/>
    <property type="match status" value="1"/>
</dbReference>